<proteinExistence type="predicted"/>
<organism evidence="1 2">
    <name type="scientific">Pseudomonas koreensis</name>
    <dbReference type="NCBI Taxonomy" id="198620"/>
    <lineage>
        <taxon>Bacteria</taxon>
        <taxon>Pseudomonadati</taxon>
        <taxon>Pseudomonadota</taxon>
        <taxon>Gammaproteobacteria</taxon>
        <taxon>Pseudomonadales</taxon>
        <taxon>Pseudomonadaceae</taxon>
        <taxon>Pseudomonas</taxon>
    </lineage>
</organism>
<dbReference type="Proteomes" id="UP001139955">
    <property type="component" value="Unassembled WGS sequence"/>
</dbReference>
<accession>A0A9X2XHN7</accession>
<sequence length="319" mass="35373">MKSEIKLVFKDFLMQPPGGVKFQMLIDGQVVDDNIVQKKDTPFTYSLVSDKEQTVITRDDAKKLPSIKNRKTHDVVIQIIGVSGTKKAVNESTLTPGNLLTIVAVSPWVKVPLSNTGAVTQDMFYEVEYGVKRQNKTNTVKVVIQDLPRKILLEALSHRNSTVWAGDRSKKSLPHRTADESSKSVEFPANTHKCNLFVYDVLTAVGINVALIEHGKSKYIPGYSKVGPPLAGEWADENRLLKSWSVQRSPLPGDVGAYAVNYSDASGHVGFVLIQGVCISAGWEKIEVNDVGFRQRSGNAHASDHDFTIFRRYKYSTPQ</sequence>
<evidence type="ECO:0000313" key="2">
    <source>
        <dbReference type="Proteomes" id="UP001139955"/>
    </source>
</evidence>
<name>A0A9X2XHN7_9PSED</name>
<comment type="caution">
    <text evidence="1">The sequence shown here is derived from an EMBL/GenBank/DDBJ whole genome shotgun (WGS) entry which is preliminary data.</text>
</comment>
<reference evidence="1" key="1">
    <citation type="submission" date="2022-09" db="EMBL/GenBank/DDBJ databases">
        <authorList>
            <person name="Cesa-Luna C."/>
            <person name="Girard L."/>
            <person name="Lood C."/>
            <person name="Hofte M."/>
            <person name="De Mot R."/>
        </authorList>
    </citation>
    <scope>NUCLEOTIDE SEQUENCE</scope>
    <source>
        <strain evidence="1">B1M3-32</strain>
    </source>
</reference>
<evidence type="ECO:0000313" key="1">
    <source>
        <dbReference type="EMBL" id="MCU7248908.1"/>
    </source>
</evidence>
<keyword evidence="2" id="KW-1185">Reference proteome</keyword>
<protein>
    <submittedName>
        <fullName evidence="1">CHAP domain-containing protein</fullName>
    </submittedName>
</protein>
<gene>
    <name evidence="1" type="ORF">OC940_13945</name>
</gene>
<dbReference type="AlphaFoldDB" id="A0A9X2XHN7"/>
<dbReference type="EMBL" id="JAOSKY010000007">
    <property type="protein sequence ID" value="MCU7248908.1"/>
    <property type="molecule type" value="Genomic_DNA"/>
</dbReference>
<dbReference type="RefSeq" id="WP_262149237.1">
    <property type="nucleotide sequence ID" value="NZ_JAOSKY010000007.1"/>
</dbReference>
<reference evidence="1" key="2">
    <citation type="journal article" date="2023" name="mSystems">
        <title>Charting the Lipopeptidome of Nonpathogenic Pseudomonas.</title>
        <authorList>
            <person name="Cesa-Luna C."/>
            <person name="Geudens N."/>
            <person name="Girard L."/>
            <person name="De Roo V."/>
            <person name="Maklad H.R."/>
            <person name="Martins J.C."/>
            <person name="Hofte M."/>
            <person name="De Mot R."/>
        </authorList>
    </citation>
    <scope>NUCLEOTIDE SEQUENCE</scope>
    <source>
        <strain evidence="1">B1M3-32</strain>
    </source>
</reference>